<dbReference type="GO" id="GO:0005524">
    <property type="term" value="F:ATP binding"/>
    <property type="evidence" value="ECO:0007669"/>
    <property type="project" value="UniProtKB-KW"/>
</dbReference>
<dbReference type="GO" id="GO:0005886">
    <property type="term" value="C:plasma membrane"/>
    <property type="evidence" value="ECO:0007669"/>
    <property type="project" value="TreeGrafter"/>
</dbReference>
<organism evidence="11 12">
    <name type="scientific">Athene cunicularia</name>
    <name type="common">Burrowing owl</name>
    <name type="synonym">Speotyto cunicularia</name>
    <dbReference type="NCBI Taxonomy" id="194338"/>
    <lineage>
        <taxon>Eukaryota</taxon>
        <taxon>Metazoa</taxon>
        <taxon>Chordata</taxon>
        <taxon>Craniata</taxon>
        <taxon>Vertebrata</taxon>
        <taxon>Euteleostomi</taxon>
        <taxon>Archelosauria</taxon>
        <taxon>Archosauria</taxon>
        <taxon>Dinosauria</taxon>
        <taxon>Saurischia</taxon>
        <taxon>Theropoda</taxon>
        <taxon>Coelurosauria</taxon>
        <taxon>Aves</taxon>
        <taxon>Neognathae</taxon>
        <taxon>Neoaves</taxon>
        <taxon>Telluraves</taxon>
        <taxon>Strigiformes</taxon>
        <taxon>Strigidae</taxon>
        <taxon>Athene</taxon>
    </lineage>
</organism>
<dbReference type="FunFam" id="3.40.50.1000:FF:000001">
    <property type="entry name" value="Phospholipid-transporting ATPase IC"/>
    <property type="match status" value="1"/>
</dbReference>
<dbReference type="Gene3D" id="3.40.1110.10">
    <property type="entry name" value="Calcium-transporting ATPase, cytoplasmic domain N"/>
    <property type="match status" value="1"/>
</dbReference>
<evidence type="ECO:0000256" key="9">
    <source>
        <dbReference type="SAM" id="Phobius"/>
    </source>
</evidence>
<reference evidence="11" key="2">
    <citation type="submission" date="2025-09" db="UniProtKB">
        <authorList>
            <consortium name="Ensembl"/>
        </authorList>
    </citation>
    <scope>IDENTIFICATION</scope>
</reference>
<dbReference type="SUPFAM" id="SSF81665">
    <property type="entry name" value="Calcium ATPase, transmembrane domain M"/>
    <property type="match status" value="1"/>
</dbReference>
<keyword evidence="5" id="KW-1278">Translocase</keyword>
<keyword evidence="12" id="KW-1185">Reference proteome</keyword>
<dbReference type="InterPro" id="IPR023214">
    <property type="entry name" value="HAD_sf"/>
</dbReference>
<dbReference type="InterPro" id="IPR008250">
    <property type="entry name" value="ATPase_P-typ_transduc_dom_A_sf"/>
</dbReference>
<sequence length="483" mass="55236">MTARGCPLAFPAFTWEVRANDRNYHVQFRKKLAFCLTKKKYAGNAIRTAKYNIFTFLPLNLYEQFHRTANVYFVFVILLQTFPEISTVPWYTLLFPLSCLLTIRGLRDLIDDIGRHQSDRNINSRPCEILSGKSFRRQKWRDICVGDIVRLRKEDFVPADMLLLCSSEPSSLCYVETAEIDGETNLKFRQALLATHQELVSEESMAAFDGESPRQARMRPSHQDGTGSASGSLSLGGGGGNVSRPGFDSKIMKNCGKIKRKKTKLERMMDRLVIIIFLVLLVTSLCLAVASGFWARMFQEKHSYLSALYKHTTPAQQAFFNFWGFTILLSIIIPILEVILTPSSLAIPCFFINWDLEMYYAVKDIPAKARSTSLNDQLGQIEYIFSDKTGTLTQNVMSFKKCCINGTIYGNFWWMQVCRGSFCFSSLHRFPGGSPAWFPSLGTVRLSGCLWRRQRNYHFPYVVSLQRTHVISLCFGFFFFIII</sequence>
<evidence type="ECO:0000256" key="1">
    <source>
        <dbReference type="ARBA" id="ARBA00004141"/>
    </source>
</evidence>
<accession>A0A663MP90</accession>
<evidence type="ECO:0000256" key="5">
    <source>
        <dbReference type="ARBA" id="ARBA00022967"/>
    </source>
</evidence>
<keyword evidence="6 9" id="KW-1133">Transmembrane helix</keyword>
<proteinExistence type="predicted"/>
<dbReference type="InterPro" id="IPR023299">
    <property type="entry name" value="ATPase_P-typ_cyto_dom_N"/>
</dbReference>
<keyword evidence="4" id="KW-0067">ATP-binding</keyword>
<evidence type="ECO:0000256" key="4">
    <source>
        <dbReference type="ARBA" id="ARBA00022840"/>
    </source>
</evidence>
<dbReference type="InterPro" id="IPR018303">
    <property type="entry name" value="ATPase_P-typ_P_site"/>
</dbReference>
<dbReference type="GO" id="GO:0007030">
    <property type="term" value="P:Golgi organization"/>
    <property type="evidence" value="ECO:0007669"/>
    <property type="project" value="TreeGrafter"/>
</dbReference>
<evidence type="ECO:0000256" key="8">
    <source>
        <dbReference type="SAM" id="MobiDB-lite"/>
    </source>
</evidence>
<evidence type="ECO:0000256" key="7">
    <source>
        <dbReference type="ARBA" id="ARBA00023136"/>
    </source>
</evidence>
<dbReference type="Proteomes" id="UP000472269">
    <property type="component" value="Unplaced"/>
</dbReference>
<dbReference type="AlphaFoldDB" id="A0A663MP90"/>
<keyword evidence="2 9" id="KW-0812">Transmembrane</keyword>
<evidence type="ECO:0000256" key="2">
    <source>
        <dbReference type="ARBA" id="ARBA00022692"/>
    </source>
</evidence>
<name>A0A663MP90_ATHCN</name>
<dbReference type="GO" id="GO:0005802">
    <property type="term" value="C:trans-Golgi network"/>
    <property type="evidence" value="ECO:0007669"/>
    <property type="project" value="TreeGrafter"/>
</dbReference>
<evidence type="ECO:0000256" key="3">
    <source>
        <dbReference type="ARBA" id="ARBA00022741"/>
    </source>
</evidence>
<dbReference type="Gene3D" id="3.40.50.1000">
    <property type="entry name" value="HAD superfamily/HAD-like"/>
    <property type="match status" value="1"/>
</dbReference>
<evidence type="ECO:0000259" key="10">
    <source>
        <dbReference type="Pfam" id="PF16209"/>
    </source>
</evidence>
<dbReference type="GO" id="GO:0045332">
    <property type="term" value="P:phospholipid translocation"/>
    <property type="evidence" value="ECO:0007669"/>
    <property type="project" value="TreeGrafter"/>
</dbReference>
<dbReference type="Pfam" id="PF16209">
    <property type="entry name" value="PhoLip_ATPase_N"/>
    <property type="match status" value="1"/>
</dbReference>
<comment type="subcellular location">
    <subcellularLocation>
        <location evidence="1">Membrane</location>
        <topology evidence="1">Multi-pass membrane protein</topology>
    </subcellularLocation>
</comment>
<reference evidence="11" key="1">
    <citation type="submission" date="2025-08" db="UniProtKB">
        <authorList>
            <consortium name="Ensembl"/>
        </authorList>
    </citation>
    <scope>IDENTIFICATION</scope>
</reference>
<dbReference type="GO" id="GO:0140326">
    <property type="term" value="F:ATPase-coupled intramembrane lipid transporter activity"/>
    <property type="evidence" value="ECO:0007669"/>
    <property type="project" value="TreeGrafter"/>
</dbReference>
<dbReference type="Ensembl" id="ENSACUT00000014339.1">
    <property type="protein sequence ID" value="ENSACUP00000013446.1"/>
    <property type="gene ID" value="ENSACUG00000009034.1"/>
</dbReference>
<keyword evidence="7 9" id="KW-0472">Membrane</keyword>
<evidence type="ECO:0000256" key="6">
    <source>
        <dbReference type="ARBA" id="ARBA00022989"/>
    </source>
</evidence>
<keyword evidence="3" id="KW-0547">Nucleotide-binding</keyword>
<protein>
    <submittedName>
        <fullName evidence="11">ATPase phospholipid transporting 8B3</fullName>
    </submittedName>
</protein>
<feature type="transmembrane region" description="Helical" evidence="9">
    <location>
        <begin position="65"/>
        <end position="82"/>
    </location>
</feature>
<evidence type="ECO:0000313" key="11">
    <source>
        <dbReference type="Ensembl" id="ENSACUP00000013446.1"/>
    </source>
</evidence>
<dbReference type="PANTHER" id="PTHR24092">
    <property type="entry name" value="PROBABLE PHOSPHOLIPID-TRANSPORTING ATPASE"/>
    <property type="match status" value="1"/>
</dbReference>
<dbReference type="PROSITE" id="PS00154">
    <property type="entry name" value="ATPASE_E1_E2"/>
    <property type="match status" value="1"/>
</dbReference>
<dbReference type="InterPro" id="IPR032631">
    <property type="entry name" value="P-type_ATPase_N"/>
</dbReference>
<feature type="transmembrane region" description="Helical" evidence="9">
    <location>
        <begin position="272"/>
        <end position="298"/>
    </location>
</feature>
<evidence type="ECO:0000313" key="12">
    <source>
        <dbReference type="Proteomes" id="UP000472269"/>
    </source>
</evidence>
<feature type="region of interest" description="Disordered" evidence="8">
    <location>
        <begin position="204"/>
        <end position="243"/>
    </location>
</feature>
<dbReference type="PANTHER" id="PTHR24092:SF78">
    <property type="entry name" value="PHOSPHOLIPID-TRANSPORTING ATPASE IK"/>
    <property type="match status" value="1"/>
</dbReference>
<dbReference type="Gene3D" id="2.70.150.10">
    <property type="entry name" value="Calcium-transporting ATPase, cytoplasmic transduction domain A"/>
    <property type="match status" value="1"/>
</dbReference>
<dbReference type="SUPFAM" id="SSF81653">
    <property type="entry name" value="Calcium ATPase, transduction domain A"/>
    <property type="match status" value="1"/>
</dbReference>
<feature type="transmembrane region" description="Helical" evidence="9">
    <location>
        <begin position="318"/>
        <end position="340"/>
    </location>
</feature>
<feature type="domain" description="P-type ATPase N-terminal" evidence="10">
    <location>
        <begin position="26"/>
        <end position="93"/>
    </location>
</feature>
<dbReference type="InterPro" id="IPR023298">
    <property type="entry name" value="ATPase_P-typ_TM_dom_sf"/>
</dbReference>